<dbReference type="EMBL" id="LN609529">
    <property type="protein sequence ID" value="CEF66299.1"/>
    <property type="molecule type" value="Genomic_DNA"/>
</dbReference>
<evidence type="ECO:0000313" key="18">
    <source>
        <dbReference type="WormBase" id="SRAE_2000096900"/>
    </source>
</evidence>
<gene>
    <name evidence="15 17 18" type="ORF">SRAE_2000096900</name>
</gene>
<dbReference type="OrthoDB" id="1164111at2759"/>
<comment type="subcellular location">
    <subcellularLocation>
        <location evidence="3">Cytoplasm</location>
    </subcellularLocation>
    <subcellularLocation>
        <location evidence="2">Nucleus</location>
    </subcellularLocation>
</comment>
<dbReference type="InterPro" id="IPR012337">
    <property type="entry name" value="RNaseH-like_sf"/>
</dbReference>
<accession>A0A090MXZ6</accession>
<evidence type="ECO:0000256" key="12">
    <source>
        <dbReference type="ARBA" id="ARBA00023015"/>
    </source>
</evidence>
<evidence type="ECO:0000256" key="13">
    <source>
        <dbReference type="ARBA" id="ARBA00023163"/>
    </source>
</evidence>
<evidence type="ECO:0000256" key="4">
    <source>
        <dbReference type="ARBA" id="ARBA00008372"/>
    </source>
</evidence>
<dbReference type="GO" id="GO:0004535">
    <property type="term" value="F:poly(A)-specific ribonuclease activity"/>
    <property type="evidence" value="ECO:0007669"/>
    <property type="project" value="UniProtKB-EC"/>
</dbReference>
<evidence type="ECO:0000256" key="9">
    <source>
        <dbReference type="ARBA" id="ARBA00022801"/>
    </source>
</evidence>
<evidence type="ECO:0000256" key="8">
    <source>
        <dbReference type="ARBA" id="ARBA00022723"/>
    </source>
</evidence>
<organism evidence="15">
    <name type="scientific">Strongyloides ratti</name>
    <name type="common">Parasitic roundworm</name>
    <dbReference type="NCBI Taxonomy" id="34506"/>
    <lineage>
        <taxon>Eukaryota</taxon>
        <taxon>Metazoa</taxon>
        <taxon>Ecdysozoa</taxon>
        <taxon>Nematoda</taxon>
        <taxon>Chromadorea</taxon>
        <taxon>Rhabditida</taxon>
        <taxon>Tylenchina</taxon>
        <taxon>Panagrolaimomorpha</taxon>
        <taxon>Strongyloidoidea</taxon>
        <taxon>Strongyloididae</taxon>
        <taxon>Strongyloides</taxon>
    </lineage>
</organism>
<keyword evidence="9" id="KW-0378">Hydrolase</keyword>
<dbReference type="GO" id="GO:0030014">
    <property type="term" value="C:CCR4-NOT complex"/>
    <property type="evidence" value="ECO:0007669"/>
    <property type="project" value="InterPro"/>
</dbReference>
<dbReference type="OMA" id="QFNYVAM"/>
<keyword evidence="13" id="KW-0804">Transcription</keyword>
<dbReference type="GO" id="GO:0046872">
    <property type="term" value="F:metal ion binding"/>
    <property type="evidence" value="ECO:0007669"/>
    <property type="project" value="UniProtKB-KW"/>
</dbReference>
<dbReference type="CTD" id="36378663"/>
<dbReference type="WBParaSite" id="SRAE_2000096900.1">
    <property type="protein sequence ID" value="SRAE_2000096900.1"/>
    <property type="gene ID" value="WBGene00261169"/>
</dbReference>
<evidence type="ECO:0000313" key="16">
    <source>
        <dbReference type="Proteomes" id="UP000035682"/>
    </source>
</evidence>
<dbReference type="WormBase" id="SRAE_2000096900">
    <property type="protein sequence ID" value="SRP01457"/>
    <property type="gene ID" value="WBGene00261169"/>
</dbReference>
<keyword evidence="7" id="KW-0540">Nuclease</keyword>
<reference evidence="15 16" key="1">
    <citation type="submission" date="2014-09" db="EMBL/GenBank/DDBJ databases">
        <authorList>
            <person name="Martin A.A."/>
        </authorList>
    </citation>
    <scope>NUCLEOTIDE SEQUENCE</scope>
    <source>
        <strain evidence="16">ED321</strain>
        <strain evidence="15">ED321 Heterogonic</strain>
    </source>
</reference>
<dbReference type="GO" id="GO:0005634">
    <property type="term" value="C:nucleus"/>
    <property type="evidence" value="ECO:0007669"/>
    <property type="project" value="UniProtKB-SubCell"/>
</dbReference>
<name>A0A090MXZ6_STRRB</name>
<comment type="similarity">
    <text evidence="4">Belongs to the CAF1 family.</text>
</comment>
<dbReference type="SUPFAM" id="SSF53098">
    <property type="entry name" value="Ribonuclease H-like"/>
    <property type="match status" value="1"/>
</dbReference>
<evidence type="ECO:0000256" key="6">
    <source>
        <dbReference type="ARBA" id="ARBA00022490"/>
    </source>
</evidence>
<evidence type="ECO:0000256" key="1">
    <source>
        <dbReference type="ARBA" id="ARBA00001663"/>
    </source>
</evidence>
<evidence type="ECO:0000313" key="15">
    <source>
        <dbReference type="EMBL" id="CEF66299.1"/>
    </source>
</evidence>
<dbReference type="AlphaFoldDB" id="A0A090MXZ6"/>
<evidence type="ECO:0000256" key="10">
    <source>
        <dbReference type="ARBA" id="ARBA00022839"/>
    </source>
</evidence>
<dbReference type="RefSeq" id="XP_024505499.1">
    <property type="nucleotide sequence ID" value="XM_024651865.1"/>
</dbReference>
<keyword evidence="12" id="KW-0805">Transcription regulation</keyword>
<protein>
    <recommendedName>
        <fullName evidence="5">poly(A)-specific ribonuclease</fullName>
        <ecNumber evidence="5">3.1.13.4</ecNumber>
    </recommendedName>
</protein>
<dbReference type="GeneID" id="36378663"/>
<evidence type="ECO:0000256" key="5">
    <source>
        <dbReference type="ARBA" id="ARBA00012161"/>
    </source>
</evidence>
<dbReference type="EC" id="3.1.13.4" evidence="5"/>
<keyword evidence="14" id="KW-0539">Nucleus</keyword>
<evidence type="ECO:0000256" key="11">
    <source>
        <dbReference type="ARBA" id="ARBA00022884"/>
    </source>
</evidence>
<dbReference type="PANTHER" id="PTHR10797">
    <property type="entry name" value="CCR4-NOT TRANSCRIPTION COMPLEX SUBUNIT"/>
    <property type="match status" value="1"/>
</dbReference>
<keyword evidence="6" id="KW-0963">Cytoplasm</keyword>
<dbReference type="Proteomes" id="UP000035682">
    <property type="component" value="Unplaced"/>
</dbReference>
<dbReference type="GO" id="GO:0003723">
    <property type="term" value="F:RNA binding"/>
    <property type="evidence" value="ECO:0007669"/>
    <property type="project" value="UniProtKB-KW"/>
</dbReference>
<keyword evidence="8" id="KW-0479">Metal-binding</keyword>
<evidence type="ECO:0000256" key="3">
    <source>
        <dbReference type="ARBA" id="ARBA00004496"/>
    </source>
</evidence>
<evidence type="ECO:0000313" key="17">
    <source>
        <dbReference type="WBParaSite" id="SRAE_2000096900.1"/>
    </source>
</evidence>
<evidence type="ECO:0000256" key="14">
    <source>
        <dbReference type="ARBA" id="ARBA00023242"/>
    </source>
</evidence>
<dbReference type="InterPro" id="IPR036397">
    <property type="entry name" value="RNaseH_sf"/>
</dbReference>
<dbReference type="Pfam" id="PF04857">
    <property type="entry name" value="CAF1"/>
    <property type="match status" value="1"/>
</dbReference>
<proteinExistence type="inferred from homology"/>
<keyword evidence="16" id="KW-1185">Reference proteome</keyword>
<dbReference type="InterPro" id="IPR006941">
    <property type="entry name" value="RNase_CAF1"/>
</dbReference>
<dbReference type="STRING" id="34506.A0A090MXZ6"/>
<dbReference type="Gene3D" id="3.30.420.10">
    <property type="entry name" value="Ribonuclease H-like superfamily/Ribonuclease H"/>
    <property type="match status" value="1"/>
</dbReference>
<keyword evidence="10" id="KW-0269">Exonuclease</keyword>
<evidence type="ECO:0000256" key="7">
    <source>
        <dbReference type="ARBA" id="ARBA00022722"/>
    </source>
</evidence>
<dbReference type="GO" id="GO:0005737">
    <property type="term" value="C:cytoplasm"/>
    <property type="evidence" value="ECO:0007669"/>
    <property type="project" value="UniProtKB-SubCell"/>
</dbReference>
<dbReference type="InterPro" id="IPR039637">
    <property type="entry name" value="CNOT7/CNOT8/Pop2"/>
</dbReference>
<sequence length="304" mass="34457">MTTLSRLIASKSEEIQIIDVWKGNLREVFSIIHNLVEMYPFVSVDSEFPGVVATPMGYFKNRKDFNFKRIICNVELLKVIQIGFTFFNADGNLPPGNPVFQFNFEFNMYADYYSPKSIELLQKSGIDFNKHQKDGISMEAFGELLTTSGLLANPKVIWLAFSSGFDFCYIIKSILCRHPPLDEMKFTHLINTLFPSSVDLKILLKEPEPSSVKLQGGLQDVALMLQVERVGLQHTAGSDALLTGKTFFSIKKKFFPGKWMNVIDKIRGQLDGLTVEDKKSEPYSKYPKLDCITTLELCGVNCYL</sequence>
<comment type="catalytic activity">
    <reaction evidence="1">
        <text>Exonucleolytic cleavage of poly(A) to 5'-AMP.</text>
        <dbReference type="EC" id="3.1.13.4"/>
    </reaction>
</comment>
<evidence type="ECO:0000256" key="2">
    <source>
        <dbReference type="ARBA" id="ARBA00004123"/>
    </source>
</evidence>
<reference evidence="17" key="2">
    <citation type="submission" date="2020-12" db="UniProtKB">
        <authorList>
            <consortium name="WormBaseParasite"/>
        </authorList>
    </citation>
    <scope>IDENTIFICATION</scope>
</reference>
<keyword evidence="11" id="KW-0694">RNA-binding</keyword>